<protein>
    <submittedName>
        <fullName evidence="2">Uncharacterized protein</fullName>
    </submittedName>
</protein>
<dbReference type="EMBL" id="AJYW02000304">
    <property type="protein sequence ID" value="OEE70741.1"/>
    <property type="molecule type" value="Genomic_DNA"/>
</dbReference>
<dbReference type="RefSeq" id="WP_017051794.1">
    <property type="nucleotide sequence ID" value="NZ_AJYW02000304.1"/>
</dbReference>
<proteinExistence type="predicted"/>
<keyword evidence="1" id="KW-0812">Transmembrane</keyword>
<keyword evidence="1" id="KW-1133">Transmembrane helix</keyword>
<gene>
    <name evidence="2" type="ORF">A130_08670</name>
</gene>
<reference evidence="2 3" key="1">
    <citation type="journal article" date="2012" name="Science">
        <title>Ecological populations of bacteria act as socially cohesive units of antibiotic production and resistance.</title>
        <authorList>
            <person name="Cordero O.X."/>
            <person name="Wildschutte H."/>
            <person name="Kirkup B."/>
            <person name="Proehl S."/>
            <person name="Ngo L."/>
            <person name="Hussain F."/>
            <person name="Le Roux F."/>
            <person name="Mincer T."/>
            <person name="Polz M.F."/>
        </authorList>
    </citation>
    <scope>NUCLEOTIDE SEQUENCE [LARGE SCALE GENOMIC DNA]</scope>
    <source>
        <strain evidence="2 3">FF-238</strain>
    </source>
</reference>
<dbReference type="AlphaFoldDB" id="A0A1E5CMA1"/>
<evidence type="ECO:0000313" key="2">
    <source>
        <dbReference type="EMBL" id="OEE70741.1"/>
    </source>
</evidence>
<accession>A0A1E5CMA1</accession>
<feature type="transmembrane region" description="Helical" evidence="1">
    <location>
        <begin position="54"/>
        <end position="76"/>
    </location>
</feature>
<sequence>MLTTFLDDSEPSKIRKSIFIFASMSIFAYFYKLSISAPSAFFSSASSSGNSIEINYIHILKILAAFQCYLLCRLFVSWKISFAIFNKSWKVDEFKEDENLIGLQKELSDFNAIANEKIKLKNELNSVISILEKLLPQQEDMHGIISDISEVSRKTSKDYYKLVELLKSEKIDNGEIQGVCSTFMRFNDLDISMLMEKIRAIRIRIEKTNEMFDLTLSNLTEFEEKLINFNQSFPSSNYKAVTEINQRSLINSRNIKVVEMWVFELIFPTVISLTSLYICLNPENEWLSTILKSIF</sequence>
<comment type="caution">
    <text evidence="2">The sequence shown here is derived from an EMBL/GenBank/DDBJ whole genome shotgun (WGS) entry which is preliminary data.</text>
</comment>
<keyword evidence="3" id="KW-1185">Reference proteome</keyword>
<evidence type="ECO:0000256" key="1">
    <source>
        <dbReference type="SAM" id="Phobius"/>
    </source>
</evidence>
<dbReference type="Proteomes" id="UP000094165">
    <property type="component" value="Unassembled WGS sequence"/>
</dbReference>
<feature type="transmembrane region" description="Helical" evidence="1">
    <location>
        <begin position="18"/>
        <end position="42"/>
    </location>
</feature>
<organism evidence="2 3">
    <name type="scientific">Vibrio genomosp. F6 str. FF-238</name>
    <dbReference type="NCBI Taxonomy" id="1191298"/>
    <lineage>
        <taxon>Bacteria</taxon>
        <taxon>Pseudomonadati</taxon>
        <taxon>Pseudomonadota</taxon>
        <taxon>Gammaproteobacteria</taxon>
        <taxon>Vibrionales</taxon>
        <taxon>Vibrionaceae</taxon>
        <taxon>Vibrio</taxon>
    </lineage>
</organism>
<name>A0A1E5CMA1_9VIBR</name>
<feature type="transmembrane region" description="Helical" evidence="1">
    <location>
        <begin position="257"/>
        <end position="278"/>
    </location>
</feature>
<evidence type="ECO:0000313" key="3">
    <source>
        <dbReference type="Proteomes" id="UP000094165"/>
    </source>
</evidence>
<keyword evidence="1" id="KW-0472">Membrane</keyword>